<dbReference type="InterPro" id="IPR011006">
    <property type="entry name" value="CheY-like_superfamily"/>
</dbReference>
<keyword evidence="4" id="KW-1185">Reference proteome</keyword>
<sequence length="147" mass="16747">MTGTEPIEILLVEDDPYEAELAIRSLKTNNLGNSIRHIDDGADALAYLMSPELLNDHKRHMVLLDLNLPRVDGLEILRRLKADEARRMIPVIVLTSSKEEKDIIESYKLGVNSYIVKPVNFDSFSKAIADLKMYWLILNQWPPMGKS</sequence>
<dbReference type="SUPFAM" id="SSF52172">
    <property type="entry name" value="CheY-like"/>
    <property type="match status" value="1"/>
</dbReference>
<dbReference type="CDD" id="cd17557">
    <property type="entry name" value="REC_Rcp-like"/>
    <property type="match status" value="1"/>
</dbReference>
<accession>A0ABP8N5E6</accession>
<dbReference type="SMART" id="SM00448">
    <property type="entry name" value="REC"/>
    <property type="match status" value="1"/>
</dbReference>
<dbReference type="InterPro" id="IPR001789">
    <property type="entry name" value="Sig_transdc_resp-reg_receiver"/>
</dbReference>
<comment type="caution">
    <text evidence="3">The sequence shown here is derived from an EMBL/GenBank/DDBJ whole genome shotgun (WGS) entry which is preliminary data.</text>
</comment>
<evidence type="ECO:0000259" key="2">
    <source>
        <dbReference type="PROSITE" id="PS50110"/>
    </source>
</evidence>
<protein>
    <submittedName>
        <fullName evidence="3">Response regulator</fullName>
    </submittedName>
</protein>
<dbReference type="Proteomes" id="UP001500067">
    <property type="component" value="Unassembled WGS sequence"/>
</dbReference>
<dbReference type="Gene3D" id="3.40.50.2300">
    <property type="match status" value="1"/>
</dbReference>
<dbReference type="Pfam" id="PF00072">
    <property type="entry name" value="Response_reg"/>
    <property type="match status" value="1"/>
</dbReference>
<dbReference type="PANTHER" id="PTHR44520">
    <property type="entry name" value="RESPONSE REGULATOR RCP1-RELATED"/>
    <property type="match status" value="1"/>
</dbReference>
<gene>
    <name evidence="3" type="ORF">GCM10023093_00620</name>
</gene>
<dbReference type="InterPro" id="IPR052893">
    <property type="entry name" value="TCS_response_regulator"/>
</dbReference>
<feature type="modified residue" description="4-aspartylphosphate" evidence="1">
    <location>
        <position position="65"/>
    </location>
</feature>
<evidence type="ECO:0000313" key="3">
    <source>
        <dbReference type="EMBL" id="GAA4459515.1"/>
    </source>
</evidence>
<dbReference type="RefSeq" id="WP_345076760.1">
    <property type="nucleotide sequence ID" value="NZ_BAABFA010000001.1"/>
</dbReference>
<keyword evidence="1" id="KW-0597">Phosphoprotein</keyword>
<evidence type="ECO:0000256" key="1">
    <source>
        <dbReference type="PROSITE-ProRule" id="PRU00169"/>
    </source>
</evidence>
<reference evidence="4" key="1">
    <citation type="journal article" date="2019" name="Int. J. Syst. Evol. Microbiol.">
        <title>The Global Catalogue of Microorganisms (GCM) 10K type strain sequencing project: providing services to taxonomists for standard genome sequencing and annotation.</title>
        <authorList>
            <consortium name="The Broad Institute Genomics Platform"/>
            <consortium name="The Broad Institute Genome Sequencing Center for Infectious Disease"/>
            <person name="Wu L."/>
            <person name="Ma J."/>
        </authorList>
    </citation>
    <scope>NUCLEOTIDE SEQUENCE [LARGE SCALE GENOMIC DNA]</scope>
    <source>
        <strain evidence="4">JCM 32105</strain>
    </source>
</reference>
<feature type="domain" description="Response regulatory" evidence="2">
    <location>
        <begin position="8"/>
        <end position="132"/>
    </location>
</feature>
<dbReference type="PROSITE" id="PS50110">
    <property type="entry name" value="RESPONSE_REGULATORY"/>
    <property type="match status" value="1"/>
</dbReference>
<organism evidence="3 4">
    <name type="scientific">Nemorincola caseinilytica</name>
    <dbReference type="NCBI Taxonomy" id="2054315"/>
    <lineage>
        <taxon>Bacteria</taxon>
        <taxon>Pseudomonadati</taxon>
        <taxon>Bacteroidota</taxon>
        <taxon>Chitinophagia</taxon>
        <taxon>Chitinophagales</taxon>
        <taxon>Chitinophagaceae</taxon>
        <taxon>Nemorincola</taxon>
    </lineage>
</organism>
<dbReference type="PANTHER" id="PTHR44520:SF1">
    <property type="entry name" value="TWO-COMPONENT SYSTEM REGULATORY PROTEIN"/>
    <property type="match status" value="1"/>
</dbReference>
<proteinExistence type="predicted"/>
<name>A0ABP8N5E6_9BACT</name>
<evidence type="ECO:0000313" key="4">
    <source>
        <dbReference type="Proteomes" id="UP001500067"/>
    </source>
</evidence>
<dbReference type="EMBL" id="BAABFA010000001">
    <property type="protein sequence ID" value="GAA4459515.1"/>
    <property type="molecule type" value="Genomic_DNA"/>
</dbReference>